<comment type="catalytic activity">
    <reaction evidence="11">
        <text>(6R)-5,10-methenyltetrahydrofolate + H2O = (6R)-10-formyltetrahydrofolate + H(+)</text>
        <dbReference type="Rhea" id="RHEA:23700"/>
        <dbReference type="ChEBI" id="CHEBI:15377"/>
        <dbReference type="ChEBI" id="CHEBI:15378"/>
        <dbReference type="ChEBI" id="CHEBI:57455"/>
        <dbReference type="ChEBI" id="CHEBI:195366"/>
        <dbReference type="EC" id="3.5.4.9"/>
    </reaction>
</comment>
<keyword evidence="7 11" id="KW-0560">Oxidoreductase</keyword>
<protein>
    <recommendedName>
        <fullName evidence="11">Bifunctional protein FolD</fullName>
    </recommendedName>
    <domain>
        <recommendedName>
            <fullName evidence="11">Methylenetetrahydrofolate dehydrogenase</fullName>
            <ecNumber evidence="11">1.5.1.5</ecNumber>
        </recommendedName>
    </domain>
    <domain>
        <recommendedName>
            <fullName evidence="11">Methenyltetrahydrofolate cyclohydrolase</fullName>
            <ecNumber evidence="11">3.5.4.9</ecNumber>
        </recommendedName>
    </domain>
</protein>
<evidence type="ECO:0000256" key="5">
    <source>
        <dbReference type="ARBA" id="ARBA00022801"/>
    </source>
</evidence>
<feature type="domain" description="Tetrahydrofolate dehydrogenase/cyclohydrolase NAD(P)-binding" evidence="13">
    <location>
        <begin position="140"/>
        <end position="276"/>
    </location>
</feature>
<dbReference type="PANTHER" id="PTHR48099:SF5">
    <property type="entry name" value="C-1-TETRAHYDROFOLATE SYNTHASE, CYTOPLASMIC"/>
    <property type="match status" value="1"/>
</dbReference>
<dbReference type="Pfam" id="PF00763">
    <property type="entry name" value="THF_DHG_CYH"/>
    <property type="match status" value="1"/>
</dbReference>
<evidence type="ECO:0000256" key="4">
    <source>
        <dbReference type="ARBA" id="ARBA00022755"/>
    </source>
</evidence>
<organism evidence="14 15">
    <name type="scientific">Leeia speluncae</name>
    <dbReference type="NCBI Taxonomy" id="2884804"/>
    <lineage>
        <taxon>Bacteria</taxon>
        <taxon>Pseudomonadati</taxon>
        <taxon>Pseudomonadota</taxon>
        <taxon>Betaproteobacteria</taxon>
        <taxon>Neisseriales</taxon>
        <taxon>Leeiaceae</taxon>
        <taxon>Leeia</taxon>
    </lineage>
</organism>
<keyword evidence="4 11" id="KW-0658">Purine biosynthesis</keyword>
<dbReference type="Gene3D" id="3.40.50.720">
    <property type="entry name" value="NAD(P)-binding Rossmann-like Domain"/>
    <property type="match status" value="1"/>
</dbReference>
<accession>A0ABS8DA69</accession>
<comment type="caution">
    <text evidence="14">The sequence shown here is derived from an EMBL/GenBank/DDBJ whole genome shotgun (WGS) entry which is preliminary data.</text>
</comment>
<dbReference type="PROSITE" id="PS00767">
    <property type="entry name" value="THF_DHG_CYH_2"/>
    <property type="match status" value="1"/>
</dbReference>
<comment type="pathway">
    <text evidence="1 11">One-carbon metabolism; tetrahydrofolate interconversion.</text>
</comment>
<dbReference type="Gene3D" id="3.40.50.10860">
    <property type="entry name" value="Leucine Dehydrogenase, chain A, domain 1"/>
    <property type="match status" value="1"/>
</dbReference>
<keyword evidence="9 11" id="KW-0486">Methionine biosynthesis</keyword>
<keyword evidence="2 11" id="KW-0554">One-carbon metabolism</keyword>
<keyword evidence="6 11" id="KW-0521">NADP</keyword>
<comment type="subunit">
    <text evidence="11">Homodimer.</text>
</comment>
<comment type="similarity">
    <text evidence="11">Belongs to the tetrahydrofolate dehydrogenase/cyclohydrolase family.</text>
</comment>
<evidence type="ECO:0000256" key="11">
    <source>
        <dbReference type="HAMAP-Rule" id="MF_01576"/>
    </source>
</evidence>
<feature type="domain" description="Tetrahydrofolate dehydrogenase/cyclohydrolase catalytic" evidence="12">
    <location>
        <begin position="6"/>
        <end position="121"/>
    </location>
</feature>
<dbReference type="InterPro" id="IPR020630">
    <property type="entry name" value="THF_DH/CycHdrlase_cat_dom"/>
</dbReference>
<dbReference type="InterPro" id="IPR036291">
    <property type="entry name" value="NAD(P)-bd_dom_sf"/>
</dbReference>
<dbReference type="InterPro" id="IPR000672">
    <property type="entry name" value="THF_DH/CycHdrlase"/>
</dbReference>
<comment type="catalytic activity">
    <reaction evidence="11">
        <text>(6R)-5,10-methylene-5,6,7,8-tetrahydrofolate + NADP(+) = (6R)-5,10-methenyltetrahydrofolate + NADPH</text>
        <dbReference type="Rhea" id="RHEA:22812"/>
        <dbReference type="ChEBI" id="CHEBI:15636"/>
        <dbReference type="ChEBI" id="CHEBI:57455"/>
        <dbReference type="ChEBI" id="CHEBI:57783"/>
        <dbReference type="ChEBI" id="CHEBI:58349"/>
        <dbReference type="EC" id="1.5.1.5"/>
    </reaction>
</comment>
<evidence type="ECO:0000259" key="13">
    <source>
        <dbReference type="Pfam" id="PF02882"/>
    </source>
</evidence>
<evidence type="ECO:0000256" key="9">
    <source>
        <dbReference type="ARBA" id="ARBA00023167"/>
    </source>
</evidence>
<evidence type="ECO:0000256" key="10">
    <source>
        <dbReference type="ARBA" id="ARBA00023268"/>
    </source>
</evidence>
<dbReference type="CDD" id="cd01080">
    <property type="entry name" value="NAD_bind_m-THF_DH_Cyclohyd"/>
    <property type="match status" value="1"/>
</dbReference>
<evidence type="ECO:0000256" key="1">
    <source>
        <dbReference type="ARBA" id="ARBA00004777"/>
    </source>
</evidence>
<keyword evidence="5 11" id="KW-0378">Hydrolase</keyword>
<evidence type="ECO:0000256" key="2">
    <source>
        <dbReference type="ARBA" id="ARBA00022563"/>
    </source>
</evidence>
<evidence type="ECO:0000256" key="8">
    <source>
        <dbReference type="ARBA" id="ARBA00023102"/>
    </source>
</evidence>
<dbReference type="EMBL" id="JAJBZT010000012">
    <property type="protein sequence ID" value="MCB6185100.1"/>
    <property type="molecule type" value="Genomic_DNA"/>
</dbReference>
<dbReference type="Proteomes" id="UP001165395">
    <property type="component" value="Unassembled WGS sequence"/>
</dbReference>
<name>A0ABS8DA69_9NEIS</name>
<dbReference type="InterPro" id="IPR020867">
    <property type="entry name" value="THF_DH/CycHdrlase_CS"/>
</dbReference>
<dbReference type="EC" id="1.5.1.5" evidence="11"/>
<evidence type="ECO:0000256" key="3">
    <source>
        <dbReference type="ARBA" id="ARBA00022605"/>
    </source>
</evidence>
<dbReference type="PANTHER" id="PTHR48099">
    <property type="entry name" value="C-1-TETRAHYDROFOLATE SYNTHASE, CYTOPLASMIC-RELATED"/>
    <property type="match status" value="1"/>
</dbReference>
<dbReference type="RefSeq" id="WP_227181931.1">
    <property type="nucleotide sequence ID" value="NZ_JAJBZT010000012.1"/>
</dbReference>
<dbReference type="EC" id="3.5.4.9" evidence="11"/>
<dbReference type="HAMAP" id="MF_01576">
    <property type="entry name" value="THF_DHG_CYH"/>
    <property type="match status" value="1"/>
</dbReference>
<sequence length="281" mass="30116">MRSIVLDGKSVAQQLEVSQKAKAQQIFEQSGIRPSLATILVGNDPSSAIYVQMKVNACHRVGLGSKKVVLPQSTTTDELKKVIRALNADPSVCGILLQHPVPDQIDEQACFDEISLENDVDGVTCHGFGRMSLGRNAYGSATPTGIMKLLKAYEIQLEGLNAVVVGRSSILGKPMSQMLLSENATVTTCHSRTKNLEEIIRNADLVVGAVGKPNFIKDSWIKDGAIVIDAGYHPPGIGDIQIESLKNRSLAYTPVPGGVGPMTIASLIDQTIDSALNRLMK</sequence>
<proteinExistence type="inferred from homology"/>
<dbReference type="PRINTS" id="PR00085">
    <property type="entry name" value="THFDHDRGNASE"/>
</dbReference>
<evidence type="ECO:0000313" key="14">
    <source>
        <dbReference type="EMBL" id="MCB6185100.1"/>
    </source>
</evidence>
<comment type="caution">
    <text evidence="11">Lacks conserved residue(s) required for the propagation of feature annotation.</text>
</comment>
<keyword evidence="10 11" id="KW-0511">Multifunctional enzyme</keyword>
<feature type="binding site" evidence="11">
    <location>
        <begin position="166"/>
        <end position="168"/>
    </location>
    <ligand>
        <name>NADP(+)</name>
        <dbReference type="ChEBI" id="CHEBI:58349"/>
    </ligand>
</feature>
<dbReference type="InterPro" id="IPR046346">
    <property type="entry name" value="Aminoacid_DH-like_N_sf"/>
</dbReference>
<comment type="function">
    <text evidence="11">Catalyzes the oxidation of 5,10-methylenetetrahydrofolate to 5,10-methenyltetrahydrofolate and then the hydrolysis of 5,10-methenyltetrahydrofolate to 10-formyltetrahydrofolate.</text>
</comment>
<keyword evidence="15" id="KW-1185">Reference proteome</keyword>
<gene>
    <name evidence="11" type="primary">folD</name>
    <name evidence="14" type="ORF">LIN78_16250</name>
</gene>
<dbReference type="GO" id="GO:0004488">
    <property type="term" value="F:methylenetetrahydrofolate dehydrogenase (NADP+) activity"/>
    <property type="evidence" value="ECO:0007669"/>
    <property type="project" value="UniProtKB-EC"/>
</dbReference>
<keyword evidence="8 11" id="KW-0368">Histidine biosynthesis</keyword>
<keyword evidence="3 11" id="KW-0028">Amino-acid biosynthesis</keyword>
<dbReference type="InterPro" id="IPR020631">
    <property type="entry name" value="THF_DH/CycHdrlase_NAD-bd_dom"/>
</dbReference>
<dbReference type="GO" id="GO:0004477">
    <property type="term" value="F:methenyltetrahydrofolate cyclohydrolase activity"/>
    <property type="evidence" value="ECO:0007669"/>
    <property type="project" value="UniProtKB-EC"/>
</dbReference>
<dbReference type="SUPFAM" id="SSF53223">
    <property type="entry name" value="Aminoacid dehydrogenase-like, N-terminal domain"/>
    <property type="match status" value="1"/>
</dbReference>
<dbReference type="SUPFAM" id="SSF51735">
    <property type="entry name" value="NAD(P)-binding Rossmann-fold domains"/>
    <property type="match status" value="1"/>
</dbReference>
<evidence type="ECO:0000313" key="15">
    <source>
        <dbReference type="Proteomes" id="UP001165395"/>
    </source>
</evidence>
<evidence type="ECO:0000259" key="12">
    <source>
        <dbReference type="Pfam" id="PF00763"/>
    </source>
</evidence>
<reference evidence="14" key="1">
    <citation type="submission" date="2021-10" db="EMBL/GenBank/DDBJ databases">
        <title>The complete genome sequence of Leeia sp. TBRC 13508.</title>
        <authorList>
            <person name="Charoenyingcharoen P."/>
            <person name="Yukphan P."/>
        </authorList>
    </citation>
    <scope>NUCLEOTIDE SEQUENCE</scope>
    <source>
        <strain evidence="14">TBRC 13508</strain>
    </source>
</reference>
<dbReference type="Pfam" id="PF02882">
    <property type="entry name" value="THF_DHG_CYH_C"/>
    <property type="match status" value="1"/>
</dbReference>
<evidence type="ECO:0000256" key="7">
    <source>
        <dbReference type="ARBA" id="ARBA00023002"/>
    </source>
</evidence>
<evidence type="ECO:0000256" key="6">
    <source>
        <dbReference type="ARBA" id="ARBA00022857"/>
    </source>
</evidence>